<dbReference type="InterPro" id="IPR006439">
    <property type="entry name" value="HAD-SF_hydro_IA"/>
</dbReference>
<dbReference type="SFLD" id="SFLDG01129">
    <property type="entry name" value="C1.5:_HAD__Beta-PGM__Phosphata"/>
    <property type="match status" value="1"/>
</dbReference>
<comment type="cofactor">
    <cofactor evidence="1">
        <name>Mg(2+)</name>
        <dbReference type="ChEBI" id="CHEBI:18420"/>
    </cofactor>
</comment>
<dbReference type="EMBL" id="JAGEPF010000002">
    <property type="protein sequence ID" value="MBO2456681.1"/>
    <property type="molecule type" value="Genomic_DNA"/>
</dbReference>
<dbReference type="SUPFAM" id="SSF56784">
    <property type="entry name" value="HAD-like"/>
    <property type="match status" value="1"/>
</dbReference>
<reference evidence="5 6" key="1">
    <citation type="submission" date="2021-03" db="EMBL/GenBank/DDBJ databases">
        <title>Actinomadura violae sp. nov., isolated from lichen in Thailand.</title>
        <authorList>
            <person name="Kanchanasin P."/>
            <person name="Saeng-In P."/>
            <person name="Phongsopitanun W."/>
            <person name="Yuki M."/>
            <person name="Kudo T."/>
            <person name="Ohkuma M."/>
            <person name="Tanasupawat S."/>
        </authorList>
    </citation>
    <scope>NUCLEOTIDE SEQUENCE [LARGE SCALE GENOMIC DNA]</scope>
    <source>
        <strain evidence="5 6">LCR2-06</strain>
    </source>
</reference>
<dbReference type="InterPro" id="IPR051400">
    <property type="entry name" value="HAD-like_hydrolase"/>
</dbReference>
<dbReference type="Proteomes" id="UP000680206">
    <property type="component" value="Unassembled WGS sequence"/>
</dbReference>
<dbReference type="SFLD" id="SFLDS00003">
    <property type="entry name" value="Haloacid_Dehalogenase"/>
    <property type="match status" value="1"/>
</dbReference>
<comment type="caution">
    <text evidence="5">The sequence shown here is derived from an EMBL/GenBank/DDBJ whole genome shotgun (WGS) entry which is preliminary data.</text>
</comment>
<name>A0ABS3RJC0_9ACTN</name>
<evidence type="ECO:0000256" key="2">
    <source>
        <dbReference type="ARBA" id="ARBA00022801"/>
    </source>
</evidence>
<evidence type="ECO:0000256" key="3">
    <source>
        <dbReference type="ARBA" id="ARBA00022842"/>
    </source>
</evidence>
<keyword evidence="6" id="KW-1185">Reference proteome</keyword>
<sequence>MTPHPPPPTPADGPSTRAGGASTSTDDASARAGGASARAGGASARAGGASARTSEPLGEDVRVAAPRAIQAVFFDIGETLINEGEIYGRWADWLGVPRHTFLTKLGAILATGGTHQDLFEYFRPGFDLEAEEKRRADAGVPNGFGADDLYPDARECLAALHGQGLYVGIAGNQPVQAAEQMEALGLDADVIGISDVWGVQKPATEFFERCAQIADVLPDRVLYVGDRIDNDARPAIAFGMRAAFLRRGPWGHIQEDDETLAECLFVLDDLESLPALVARYNAP</sequence>
<dbReference type="NCBIfam" id="TIGR01549">
    <property type="entry name" value="HAD-SF-IA-v1"/>
    <property type="match status" value="1"/>
</dbReference>
<gene>
    <name evidence="5" type="ORF">J4709_03630</name>
</gene>
<dbReference type="InterPro" id="IPR023214">
    <property type="entry name" value="HAD_sf"/>
</dbReference>
<keyword evidence="3" id="KW-0460">Magnesium</keyword>
<evidence type="ECO:0000256" key="4">
    <source>
        <dbReference type="SAM" id="MobiDB-lite"/>
    </source>
</evidence>
<evidence type="ECO:0000256" key="1">
    <source>
        <dbReference type="ARBA" id="ARBA00001946"/>
    </source>
</evidence>
<feature type="compositionally biased region" description="Pro residues" evidence="4">
    <location>
        <begin position="1"/>
        <end position="11"/>
    </location>
</feature>
<protein>
    <submittedName>
        <fullName evidence="5">HAD family hydrolase</fullName>
    </submittedName>
</protein>
<evidence type="ECO:0000313" key="5">
    <source>
        <dbReference type="EMBL" id="MBO2456681.1"/>
    </source>
</evidence>
<dbReference type="Gene3D" id="3.40.50.1000">
    <property type="entry name" value="HAD superfamily/HAD-like"/>
    <property type="match status" value="1"/>
</dbReference>
<evidence type="ECO:0000313" key="6">
    <source>
        <dbReference type="Proteomes" id="UP000680206"/>
    </source>
</evidence>
<accession>A0ABS3RJC0</accession>
<feature type="compositionally biased region" description="Low complexity" evidence="4">
    <location>
        <begin position="18"/>
        <end position="52"/>
    </location>
</feature>
<dbReference type="PANTHER" id="PTHR46470">
    <property type="entry name" value="N-ACYLNEURAMINATE-9-PHOSPHATASE"/>
    <property type="match status" value="1"/>
</dbReference>
<proteinExistence type="predicted"/>
<organism evidence="5 6">
    <name type="scientific">Actinomadura violacea</name>
    <dbReference type="NCBI Taxonomy" id="2819934"/>
    <lineage>
        <taxon>Bacteria</taxon>
        <taxon>Bacillati</taxon>
        <taxon>Actinomycetota</taxon>
        <taxon>Actinomycetes</taxon>
        <taxon>Streptosporangiales</taxon>
        <taxon>Thermomonosporaceae</taxon>
        <taxon>Actinomadura</taxon>
    </lineage>
</organism>
<keyword evidence="2 5" id="KW-0378">Hydrolase</keyword>
<dbReference type="RefSeq" id="WP_208236819.1">
    <property type="nucleotide sequence ID" value="NZ_JAGEPF010000002.1"/>
</dbReference>
<dbReference type="Pfam" id="PF00702">
    <property type="entry name" value="Hydrolase"/>
    <property type="match status" value="1"/>
</dbReference>
<feature type="region of interest" description="Disordered" evidence="4">
    <location>
        <begin position="1"/>
        <end position="56"/>
    </location>
</feature>
<dbReference type="InterPro" id="IPR036412">
    <property type="entry name" value="HAD-like_sf"/>
</dbReference>
<dbReference type="GO" id="GO:0016787">
    <property type="term" value="F:hydrolase activity"/>
    <property type="evidence" value="ECO:0007669"/>
    <property type="project" value="UniProtKB-KW"/>
</dbReference>